<feature type="domain" description="BsaWI restriction endonuclease type 2" evidence="1">
    <location>
        <begin position="127"/>
        <end position="203"/>
    </location>
</feature>
<proteinExistence type="predicted"/>
<organism evidence="2 3">
    <name type="scientific">Microcystis aeruginosa NIES-44</name>
    <dbReference type="NCBI Taxonomy" id="449439"/>
    <lineage>
        <taxon>Bacteria</taxon>
        <taxon>Bacillati</taxon>
        <taxon>Cyanobacteriota</taxon>
        <taxon>Cyanophyceae</taxon>
        <taxon>Oscillatoriophycideae</taxon>
        <taxon>Chroococcales</taxon>
        <taxon>Microcystaceae</taxon>
        <taxon>Microcystis</taxon>
    </lineage>
</organism>
<name>A0A0A1VRS0_MICAE</name>
<gene>
    <name evidence="2" type="ORF">N44_00259</name>
</gene>
<dbReference type="InterPro" id="IPR041551">
    <property type="entry name" value="RE_BsaWI"/>
</dbReference>
<dbReference type="Proteomes" id="UP000030321">
    <property type="component" value="Unassembled WGS sequence"/>
</dbReference>
<reference evidence="3" key="1">
    <citation type="journal article" date="2015" name="Genome">
        <title>Whole Genome Sequence of the Non-Microcystin-Producing Microcystis aeruginosa Strain NIES-44.</title>
        <authorList>
            <person name="Okano K."/>
            <person name="Miyata N."/>
            <person name="Ozaki Y."/>
        </authorList>
    </citation>
    <scope>NUCLEOTIDE SEQUENCE [LARGE SCALE GENOMIC DNA]</scope>
    <source>
        <strain evidence="3">NIES-44</strain>
    </source>
</reference>
<comment type="caution">
    <text evidence="2">The sequence shown here is derived from an EMBL/GenBank/DDBJ whole genome shotgun (WGS) entry which is preliminary data.</text>
</comment>
<dbReference type="EMBL" id="BBPA01000015">
    <property type="protein sequence ID" value="GAL91971.1"/>
    <property type="molecule type" value="Genomic_DNA"/>
</dbReference>
<evidence type="ECO:0000259" key="1">
    <source>
        <dbReference type="Pfam" id="PF18643"/>
    </source>
</evidence>
<sequence>MSDIYSFNAQENELIETIKNAYYMQPVISKIDAILAIQDVEIYQNAFNYLYEVIQGSKDEVEKIIKQRKLQGLIKDEKQTAKAVVGNIFPYAVIYIFLKNKEINNIDQHIYITNKKSAVRGFENISTIKLGDGEQQKPDCDLIIYSYHTSAKISDGNNQEIPYPKCIILSLKTSLRERASQTYKWKLLLEIANDHGSKIKEKYGINYNVPEIPLICFVTVNFYNEINNPQQRGMLKFFDKAFLAKKLDNEKETDLNRQKSQDFISPLSELVDFVRDFFKL</sequence>
<evidence type="ECO:0000313" key="3">
    <source>
        <dbReference type="Proteomes" id="UP000030321"/>
    </source>
</evidence>
<dbReference type="RefSeq" id="WP_045357464.1">
    <property type="nucleotide sequence ID" value="NZ_BBPA01000015.1"/>
</dbReference>
<dbReference type="Pfam" id="PF18643">
    <property type="entry name" value="RE_BsaWI"/>
    <property type="match status" value="1"/>
</dbReference>
<dbReference type="AlphaFoldDB" id="A0A0A1VRS0"/>
<evidence type="ECO:0000313" key="2">
    <source>
        <dbReference type="EMBL" id="GAL91971.1"/>
    </source>
</evidence>
<protein>
    <recommendedName>
        <fullName evidence="1">BsaWI restriction endonuclease type 2 domain-containing protein</fullName>
    </recommendedName>
</protein>
<accession>A0A0A1VRS0</accession>